<feature type="region of interest" description="Disordered" evidence="1">
    <location>
        <begin position="890"/>
        <end position="910"/>
    </location>
</feature>
<protein>
    <submittedName>
        <fullName evidence="4">Uncharacterized protein</fullName>
    </submittedName>
</protein>
<feature type="compositionally biased region" description="Basic and acidic residues" evidence="1">
    <location>
        <begin position="185"/>
        <end position="205"/>
    </location>
</feature>
<dbReference type="InterPro" id="IPR045967">
    <property type="entry name" value="HAM1-like_N"/>
</dbReference>
<evidence type="ECO:0000259" key="2">
    <source>
        <dbReference type="Pfam" id="PF14613"/>
    </source>
</evidence>
<keyword evidence="5" id="KW-1185">Reference proteome</keyword>
<feature type="region of interest" description="Disordered" evidence="1">
    <location>
        <begin position="271"/>
        <end position="292"/>
    </location>
</feature>
<feature type="domain" description="HAM1-like C-terminal" evidence="2">
    <location>
        <begin position="644"/>
        <end position="802"/>
    </location>
</feature>
<feature type="compositionally biased region" description="Low complexity" evidence="1">
    <location>
        <begin position="222"/>
        <end position="231"/>
    </location>
</feature>
<dbReference type="PANTHER" id="PTHR31138">
    <property type="entry name" value="CHROMOSOME 19, WHOLE GENOME SHOTGUN SEQUENCE"/>
    <property type="match status" value="1"/>
</dbReference>
<dbReference type="Proteomes" id="UP000319257">
    <property type="component" value="Unassembled WGS sequence"/>
</dbReference>
<dbReference type="GO" id="GO:0008289">
    <property type="term" value="F:lipid binding"/>
    <property type="evidence" value="ECO:0007669"/>
    <property type="project" value="InterPro"/>
</dbReference>
<feature type="region of interest" description="Disordered" evidence="1">
    <location>
        <begin position="185"/>
        <end position="242"/>
    </location>
</feature>
<dbReference type="Gene3D" id="3.15.10.10">
    <property type="entry name" value="Bactericidal permeability-increasing protein, domain 1"/>
    <property type="match status" value="1"/>
</dbReference>
<dbReference type="AlphaFoldDB" id="A0A507AHK4"/>
<dbReference type="GeneID" id="41976800"/>
<evidence type="ECO:0000313" key="4">
    <source>
        <dbReference type="EMBL" id="TPX09465.1"/>
    </source>
</evidence>
<reference evidence="4 5" key="1">
    <citation type="submission" date="2019-06" db="EMBL/GenBank/DDBJ databases">
        <title>Draft genome sequence of the filamentous fungus Phialemoniopsis curvata isolated from diesel fuel.</title>
        <authorList>
            <person name="Varaljay V.A."/>
            <person name="Lyon W.J."/>
            <person name="Crouch A.L."/>
            <person name="Drake C.E."/>
            <person name="Hollomon J.M."/>
            <person name="Nadeau L.J."/>
            <person name="Nunn H.S."/>
            <person name="Stevenson B.S."/>
            <person name="Bojanowski C.L."/>
            <person name="Crookes-Goodson W.J."/>
        </authorList>
    </citation>
    <scope>NUCLEOTIDE SEQUENCE [LARGE SCALE GENOMIC DNA]</scope>
    <source>
        <strain evidence="4 5">D216</strain>
    </source>
</reference>
<dbReference type="EMBL" id="SKBQ01000067">
    <property type="protein sequence ID" value="TPX09465.1"/>
    <property type="molecule type" value="Genomic_DNA"/>
</dbReference>
<evidence type="ECO:0000256" key="1">
    <source>
        <dbReference type="SAM" id="MobiDB-lite"/>
    </source>
</evidence>
<evidence type="ECO:0000313" key="5">
    <source>
        <dbReference type="Proteomes" id="UP000319257"/>
    </source>
</evidence>
<dbReference type="RefSeq" id="XP_030991176.1">
    <property type="nucleotide sequence ID" value="XM_031144308.1"/>
</dbReference>
<gene>
    <name evidence="4" type="ORF">E0L32_009353</name>
</gene>
<dbReference type="PANTHER" id="PTHR31138:SF1">
    <property type="entry name" value="PDZ DOMAIN-CONTAINING PROTEIN"/>
    <property type="match status" value="1"/>
</dbReference>
<comment type="caution">
    <text evidence="4">The sequence shown here is derived from an EMBL/GenBank/DDBJ whole genome shotgun (WGS) entry which is preliminary data.</text>
</comment>
<dbReference type="OrthoDB" id="19394at2759"/>
<dbReference type="STRING" id="1093900.A0A507AHK4"/>
<dbReference type="SUPFAM" id="SSF55394">
    <property type="entry name" value="Bactericidal permeability-increasing protein, BPI"/>
    <property type="match status" value="1"/>
</dbReference>
<evidence type="ECO:0000259" key="3">
    <source>
        <dbReference type="Pfam" id="PF19343"/>
    </source>
</evidence>
<accession>A0A507AHK4</accession>
<dbReference type="InParanoid" id="A0A507AHK4"/>
<dbReference type="Pfam" id="PF19343">
    <property type="entry name" value="HAM1_N"/>
    <property type="match status" value="1"/>
</dbReference>
<dbReference type="InterPro" id="IPR017943">
    <property type="entry name" value="Bactericidal_perm-incr_a/b_dom"/>
</dbReference>
<dbReference type="Pfam" id="PF14613">
    <property type="entry name" value="HAM1_C"/>
    <property type="match status" value="1"/>
</dbReference>
<sequence>MSATGTQRVNRPTDVKVKEADVNRKLQIYGIINAFQLGKVPSNEQIDIALNSFLKSKALSSPSQRLSPEGKALVADFQEVVRQAKNLVLSKNDGNLLQDFIWQTQQFDPNRIDTPGAPLDKDTAKQHGNDALEGLRTLGTLIITNGQFRKLLSDATVLLRDMAGDAASKAADKVNPSADDLARIDEPAADNTWHDKPDFSKENMKKQAQQVYKGSPAEDAKAAAASGTAAAHPSGSTDPNDLAYTAARDQRYGTSSGVDAQSGLSAAKDTLQERVDSSVPGDAQEAARSKAEEYRARTREYLKKKMPEERRDQTVWRLKKMVIECQQHPDYQEAISTLLDLAEQYGGHAKDMTAGGSGTVQQTRSHMAQAESDLKTLIERFANGTSTDNLWAAINQIYKDADRDPELKDWFKAVDRYVRRCLQEQGYILEDASTHEWNRLYDHGEYLLRNKYRAHTDRVLDETKFIADQFDKDYQNKAFAASMQKLFTDLGNDENGKPTFKPHLVKDLTDVILPATFEKIAYIPIPRIEYSDPQVDAVIENLVLESDNFMPNVLEIASENYMRWGRKKIANKSKHAIDVKVAGIQLDLRDVSYYVKRKQGFPSLTDTGVANLLLPGDGFTFRMKMSTAENKDSQSFFKCDKVDVDVKNLQIKLVKSKHKLLFNTFKGMMLKVLRPAIQKAVEKAIKDNVNKLDRKLYQVKKEADRALEEAKEDPENAPNIYNRYVSAAQKEFLKGKKKAEEVAADKKVNYAITKEDSMFPNIHLPGGISSKATEYKELARKGEKWESPVFTLGNASKSTDIPSAPSVEKKTQPVAGLAAGGAAVGAGAAAGAAALRNGNQTNGNQAYTNGNTAVNGQQTNGKYTAVNNAQSEKPLAPVAAAPVVAGLGGTAPTAGQPGINVNTTHPAGAH</sequence>
<name>A0A507AHK4_9PEZI</name>
<feature type="compositionally biased region" description="Polar residues" evidence="1">
    <location>
        <begin position="899"/>
        <end position="910"/>
    </location>
</feature>
<feature type="domain" description="HAM1-like N-terminal" evidence="3">
    <location>
        <begin position="6"/>
        <end position="632"/>
    </location>
</feature>
<organism evidence="4 5">
    <name type="scientific">Thyridium curvatum</name>
    <dbReference type="NCBI Taxonomy" id="1093900"/>
    <lineage>
        <taxon>Eukaryota</taxon>
        <taxon>Fungi</taxon>
        <taxon>Dikarya</taxon>
        <taxon>Ascomycota</taxon>
        <taxon>Pezizomycotina</taxon>
        <taxon>Sordariomycetes</taxon>
        <taxon>Sordariomycetidae</taxon>
        <taxon>Thyridiales</taxon>
        <taxon>Thyridiaceae</taxon>
        <taxon>Thyridium</taxon>
    </lineage>
</organism>
<proteinExistence type="predicted"/>
<dbReference type="InterPro" id="IPR027842">
    <property type="entry name" value="HAM1-like_C"/>
</dbReference>